<feature type="domain" description="Solute-binding protein family 3/N-terminal" evidence="3">
    <location>
        <begin position="42"/>
        <end position="276"/>
    </location>
</feature>
<dbReference type="PANTHER" id="PTHR35936">
    <property type="entry name" value="MEMBRANE-BOUND LYTIC MUREIN TRANSGLYCOSYLASE F"/>
    <property type="match status" value="1"/>
</dbReference>
<evidence type="ECO:0000259" key="3">
    <source>
        <dbReference type="SMART" id="SM00062"/>
    </source>
</evidence>
<dbReference type="Proteomes" id="UP000494102">
    <property type="component" value="Unassembled WGS sequence"/>
</dbReference>
<dbReference type="Gene3D" id="3.40.190.10">
    <property type="entry name" value="Periplasmic binding protein-like II"/>
    <property type="match status" value="2"/>
</dbReference>
<dbReference type="GeneID" id="27801637"/>
<feature type="chain" id="PRO_5026915223" evidence="2">
    <location>
        <begin position="31"/>
        <end position="295"/>
    </location>
</feature>
<organism evidence="4 5">
    <name type="scientific">Paraburkholderia phenoliruptrix</name>
    <dbReference type="NCBI Taxonomy" id="252970"/>
    <lineage>
        <taxon>Bacteria</taxon>
        <taxon>Pseudomonadati</taxon>
        <taxon>Pseudomonadota</taxon>
        <taxon>Betaproteobacteria</taxon>
        <taxon>Burkholderiales</taxon>
        <taxon>Burkholderiaceae</taxon>
        <taxon>Paraburkholderia</taxon>
    </lineage>
</organism>
<dbReference type="Pfam" id="PF00497">
    <property type="entry name" value="SBP_bac_3"/>
    <property type="match status" value="1"/>
</dbReference>
<dbReference type="NCBIfam" id="TIGR02995">
    <property type="entry name" value="ectoine_ehuB"/>
    <property type="match status" value="1"/>
</dbReference>
<dbReference type="AlphaFoldDB" id="A0A6J5KG71"/>
<dbReference type="PANTHER" id="PTHR35936:SF17">
    <property type="entry name" value="ARGININE-BINDING EXTRACELLULAR PROTEIN ARTP"/>
    <property type="match status" value="1"/>
</dbReference>
<evidence type="ECO:0000256" key="2">
    <source>
        <dbReference type="SAM" id="SignalP"/>
    </source>
</evidence>
<proteinExistence type="predicted"/>
<dbReference type="SUPFAM" id="SSF53850">
    <property type="entry name" value="Periplasmic binding protein-like II"/>
    <property type="match status" value="1"/>
</dbReference>
<dbReference type="SMART" id="SM00062">
    <property type="entry name" value="PBPb"/>
    <property type="match status" value="1"/>
</dbReference>
<dbReference type="GO" id="GO:0033294">
    <property type="term" value="F:ectoine binding"/>
    <property type="evidence" value="ECO:0007669"/>
    <property type="project" value="InterPro"/>
</dbReference>
<keyword evidence="1 2" id="KW-0732">Signal</keyword>
<feature type="signal peptide" evidence="2">
    <location>
        <begin position="1"/>
        <end position="30"/>
    </location>
</feature>
<evidence type="ECO:0000313" key="4">
    <source>
        <dbReference type="EMBL" id="CAB4051774.1"/>
    </source>
</evidence>
<evidence type="ECO:0000313" key="5">
    <source>
        <dbReference type="Proteomes" id="UP000494102"/>
    </source>
</evidence>
<accession>A0A6J5KG71</accession>
<gene>
    <name evidence="4" type="primary">fliY_5</name>
    <name evidence="4" type="ORF">LMG9964_05453</name>
</gene>
<reference evidence="4 5" key="1">
    <citation type="submission" date="2020-04" db="EMBL/GenBank/DDBJ databases">
        <authorList>
            <person name="De Canck E."/>
        </authorList>
    </citation>
    <scope>NUCLEOTIDE SEQUENCE [LARGE SCALE GENOMIC DNA]</scope>
    <source>
        <strain evidence="4 5">LMG 9964</strain>
    </source>
</reference>
<protein>
    <submittedName>
        <fullName evidence="4">L-cystine-binding protein FliY</fullName>
    </submittedName>
</protein>
<sequence>MRKLSYGRRAALLAIAVFCAVSLPAGKASAETLKEKVASTGTLTIGLHGAWPYGITTDDGGVAGILPEILKSLTASLGVKQVKFEVMDFGALIPSLMSHRIDVVAGGMYITNARCKQVAFSEPVGGPQGNSALVKAGNPKNIHGYEDIAKNPALRVGDIRGAASVEYLTAAGIPKDQILLFPDKTAAVGALFANRIDALVYDTGTAISILKDPNVKGFERAQPFKEIVNGQEMKHYTAFAFRQEDADFRDAVNKALAQRNADGTVEKVFMKYSFSKQDATPTSVTAKQLCGSDYH</sequence>
<dbReference type="InterPro" id="IPR001638">
    <property type="entry name" value="Solute-binding_3/MltF_N"/>
</dbReference>
<dbReference type="RefSeq" id="WP_015004549.1">
    <property type="nucleotide sequence ID" value="NZ_CADILN010000010.1"/>
</dbReference>
<dbReference type="GO" id="GO:0051470">
    <property type="term" value="P:ectoine transmembrane transport"/>
    <property type="evidence" value="ECO:0007669"/>
    <property type="project" value="InterPro"/>
</dbReference>
<name>A0A6J5KG71_9BURK</name>
<dbReference type="EMBL" id="CADILN010000010">
    <property type="protein sequence ID" value="CAB4051774.1"/>
    <property type="molecule type" value="Genomic_DNA"/>
</dbReference>
<dbReference type="InterPro" id="IPR014337">
    <property type="entry name" value="Ectoine_EhuB"/>
</dbReference>
<evidence type="ECO:0000256" key="1">
    <source>
        <dbReference type="ARBA" id="ARBA00022729"/>
    </source>
</evidence>